<evidence type="ECO:0000313" key="2">
    <source>
        <dbReference type="Proteomes" id="UP000027586"/>
    </source>
</evidence>
<organism evidence="1 2">
    <name type="scientific">Lichtheimia corymbifera JMRC:FSU:9682</name>
    <dbReference type="NCBI Taxonomy" id="1263082"/>
    <lineage>
        <taxon>Eukaryota</taxon>
        <taxon>Fungi</taxon>
        <taxon>Fungi incertae sedis</taxon>
        <taxon>Mucoromycota</taxon>
        <taxon>Mucoromycotina</taxon>
        <taxon>Mucoromycetes</taxon>
        <taxon>Mucorales</taxon>
        <taxon>Lichtheimiaceae</taxon>
        <taxon>Lichtheimia</taxon>
    </lineage>
</organism>
<accession>A0A068RN09</accession>
<gene>
    <name evidence="1" type="ORF">LCOR_02084.1</name>
</gene>
<keyword evidence="2" id="KW-1185">Reference proteome</keyword>
<reference evidence="1" key="1">
    <citation type="submission" date="2013-08" db="EMBL/GenBank/DDBJ databases">
        <title>Gene expansion shapes genome architecture in the human pathogen Lichtheimia corymbifera: an evolutionary genomics analysis in the ancient terrestrial Mucorales (Mucoromycotina).</title>
        <authorList>
            <person name="Schwartze V.U."/>
            <person name="Winter S."/>
            <person name="Shelest E."/>
            <person name="Marcet-Houben M."/>
            <person name="Horn F."/>
            <person name="Wehner S."/>
            <person name="Hoffmann K."/>
            <person name="Riege K."/>
            <person name="Sammeth M."/>
            <person name="Nowrousian M."/>
            <person name="Valiante V."/>
            <person name="Linde J."/>
            <person name="Jacobsen I.D."/>
            <person name="Marz M."/>
            <person name="Brakhage A.A."/>
            <person name="Gabaldon T."/>
            <person name="Bocker S."/>
            <person name="Voigt K."/>
        </authorList>
    </citation>
    <scope>NUCLEOTIDE SEQUENCE [LARGE SCALE GENOMIC DNA]</scope>
    <source>
        <strain evidence="1">FSU 9682</strain>
    </source>
</reference>
<comment type="caution">
    <text evidence="1">The sequence shown here is derived from an EMBL/GenBank/DDBJ whole genome shotgun (WGS) entry which is preliminary data.</text>
</comment>
<dbReference type="Proteomes" id="UP000027586">
    <property type="component" value="Unassembled WGS sequence"/>
</dbReference>
<dbReference type="VEuPathDB" id="FungiDB:LCOR_02084.1"/>
<evidence type="ECO:0000313" key="1">
    <source>
        <dbReference type="EMBL" id="CDH50371.1"/>
    </source>
</evidence>
<dbReference type="EMBL" id="CBTN010000006">
    <property type="protein sequence ID" value="CDH50371.1"/>
    <property type="molecule type" value="Genomic_DNA"/>
</dbReference>
<name>A0A068RN09_9FUNG</name>
<proteinExistence type="predicted"/>
<dbReference type="AlphaFoldDB" id="A0A068RN09"/>
<sequence length="79" mass="8918">MRKTSWNVALVTWRVISRNDGSYHMDTPEEEDGWHGIDEGTCIFGKTCFTAMDDIGILKSNHTPAISNHGRRMFMTAAT</sequence>
<protein>
    <submittedName>
        <fullName evidence="1">Uncharacterized protein</fullName>
    </submittedName>
</protein>